<proteinExistence type="predicted"/>
<evidence type="ECO:0000313" key="1">
    <source>
        <dbReference type="EMBL" id="KAF2287687.1"/>
    </source>
</evidence>
<evidence type="ECO:0000313" key="2">
    <source>
        <dbReference type="Proteomes" id="UP000467840"/>
    </source>
</evidence>
<dbReference type="AlphaFoldDB" id="A0A6A6KFY2"/>
<name>A0A6A6KFY2_HEVBR</name>
<dbReference type="EMBL" id="JAAGAX010000016">
    <property type="protein sequence ID" value="KAF2287687.1"/>
    <property type="molecule type" value="Genomic_DNA"/>
</dbReference>
<accession>A0A6A6KFY2</accession>
<sequence>MCTGDKNTGAVKNSLLDFEDERSYILQCMENLEKKLCLYSNNQLELANGKQSGNIEERVKDIKELNSQLGYQVNSGAEENDLSARNDRGNGSVHGRALSLEKSKLIGNEYNEIFYGGHTSPLPRQGIDLDSLAAEVSDLNERRWKSYIVQSKPGNVCTRADFLYAKASVLTKE</sequence>
<organism evidence="1 2">
    <name type="scientific">Hevea brasiliensis</name>
    <name type="common">Para rubber tree</name>
    <name type="synonym">Siphonia brasiliensis</name>
    <dbReference type="NCBI Taxonomy" id="3981"/>
    <lineage>
        <taxon>Eukaryota</taxon>
        <taxon>Viridiplantae</taxon>
        <taxon>Streptophyta</taxon>
        <taxon>Embryophyta</taxon>
        <taxon>Tracheophyta</taxon>
        <taxon>Spermatophyta</taxon>
        <taxon>Magnoliopsida</taxon>
        <taxon>eudicotyledons</taxon>
        <taxon>Gunneridae</taxon>
        <taxon>Pentapetalae</taxon>
        <taxon>rosids</taxon>
        <taxon>fabids</taxon>
        <taxon>Malpighiales</taxon>
        <taxon>Euphorbiaceae</taxon>
        <taxon>Crotonoideae</taxon>
        <taxon>Micrandreae</taxon>
        <taxon>Hevea</taxon>
    </lineage>
</organism>
<comment type="caution">
    <text evidence="1">The sequence shown here is derived from an EMBL/GenBank/DDBJ whole genome shotgun (WGS) entry which is preliminary data.</text>
</comment>
<gene>
    <name evidence="1" type="ORF">GH714_002320</name>
</gene>
<protein>
    <submittedName>
        <fullName evidence="1">Uncharacterized protein</fullName>
    </submittedName>
</protein>
<keyword evidence="2" id="KW-1185">Reference proteome</keyword>
<reference evidence="1 2" key="1">
    <citation type="journal article" date="2020" name="Mol. Plant">
        <title>The Chromosome-Based Rubber Tree Genome Provides New Insights into Spurge Genome Evolution and Rubber Biosynthesis.</title>
        <authorList>
            <person name="Liu J."/>
            <person name="Shi C."/>
            <person name="Shi C.C."/>
            <person name="Li W."/>
            <person name="Zhang Q.J."/>
            <person name="Zhang Y."/>
            <person name="Li K."/>
            <person name="Lu H.F."/>
            <person name="Shi C."/>
            <person name="Zhu S.T."/>
            <person name="Xiao Z.Y."/>
            <person name="Nan H."/>
            <person name="Yue Y."/>
            <person name="Zhu X.G."/>
            <person name="Wu Y."/>
            <person name="Hong X.N."/>
            <person name="Fan G.Y."/>
            <person name="Tong Y."/>
            <person name="Zhang D."/>
            <person name="Mao C.L."/>
            <person name="Liu Y.L."/>
            <person name="Hao S.J."/>
            <person name="Liu W.Q."/>
            <person name="Lv M.Q."/>
            <person name="Zhang H.B."/>
            <person name="Liu Y."/>
            <person name="Hu-Tang G.R."/>
            <person name="Wang J.P."/>
            <person name="Wang J.H."/>
            <person name="Sun Y.H."/>
            <person name="Ni S.B."/>
            <person name="Chen W.B."/>
            <person name="Zhang X.C."/>
            <person name="Jiao Y.N."/>
            <person name="Eichler E.E."/>
            <person name="Li G.H."/>
            <person name="Liu X."/>
            <person name="Gao L.Z."/>
        </authorList>
    </citation>
    <scope>NUCLEOTIDE SEQUENCE [LARGE SCALE GENOMIC DNA]</scope>
    <source>
        <strain evidence="2">cv. GT1</strain>
        <tissue evidence="1">Leaf</tissue>
    </source>
</reference>
<dbReference type="Proteomes" id="UP000467840">
    <property type="component" value="Chromosome 8"/>
</dbReference>